<comment type="caution">
    <text evidence="1">The sequence shown here is derived from an EMBL/GenBank/DDBJ whole genome shotgun (WGS) entry which is preliminary data.</text>
</comment>
<reference evidence="2" key="1">
    <citation type="journal article" date="2016" name="Nature">
        <title>The genome of the seagrass Zostera marina reveals angiosperm adaptation to the sea.</title>
        <authorList>
            <person name="Olsen J.L."/>
            <person name="Rouze P."/>
            <person name="Verhelst B."/>
            <person name="Lin Y.-C."/>
            <person name="Bayer T."/>
            <person name="Collen J."/>
            <person name="Dattolo E."/>
            <person name="De Paoli E."/>
            <person name="Dittami S."/>
            <person name="Maumus F."/>
            <person name="Michel G."/>
            <person name="Kersting A."/>
            <person name="Lauritano C."/>
            <person name="Lohaus R."/>
            <person name="Toepel M."/>
            <person name="Tonon T."/>
            <person name="Vanneste K."/>
            <person name="Amirebrahimi M."/>
            <person name="Brakel J."/>
            <person name="Bostroem C."/>
            <person name="Chovatia M."/>
            <person name="Grimwood J."/>
            <person name="Jenkins J.W."/>
            <person name="Jueterbock A."/>
            <person name="Mraz A."/>
            <person name="Stam W.T."/>
            <person name="Tice H."/>
            <person name="Bornberg-Bauer E."/>
            <person name="Green P.J."/>
            <person name="Pearson G.A."/>
            <person name="Procaccini G."/>
            <person name="Duarte C.M."/>
            <person name="Schmutz J."/>
            <person name="Reusch T.B.H."/>
            <person name="Van de Peer Y."/>
        </authorList>
    </citation>
    <scope>NUCLEOTIDE SEQUENCE [LARGE SCALE GENOMIC DNA]</scope>
    <source>
        <strain evidence="2">cv. Finnish</strain>
    </source>
</reference>
<dbReference type="OrthoDB" id="62798at2759"/>
<evidence type="ECO:0000313" key="1">
    <source>
        <dbReference type="EMBL" id="KMZ71871.1"/>
    </source>
</evidence>
<organism evidence="1 2">
    <name type="scientific">Zostera marina</name>
    <name type="common">Eelgrass</name>
    <dbReference type="NCBI Taxonomy" id="29655"/>
    <lineage>
        <taxon>Eukaryota</taxon>
        <taxon>Viridiplantae</taxon>
        <taxon>Streptophyta</taxon>
        <taxon>Embryophyta</taxon>
        <taxon>Tracheophyta</taxon>
        <taxon>Spermatophyta</taxon>
        <taxon>Magnoliopsida</taxon>
        <taxon>Liliopsida</taxon>
        <taxon>Zosteraceae</taxon>
        <taxon>Zostera</taxon>
    </lineage>
</organism>
<dbReference type="Proteomes" id="UP000036987">
    <property type="component" value="Unassembled WGS sequence"/>
</dbReference>
<name>A0A0K9PSA5_ZOSMR</name>
<evidence type="ECO:0000313" key="2">
    <source>
        <dbReference type="Proteomes" id="UP000036987"/>
    </source>
</evidence>
<dbReference type="AlphaFoldDB" id="A0A0K9PSA5"/>
<sequence>MVQLKNELKRGCTFDRWMKGVLNFPSTYKYESDEVIRRMREQHRLGVIRFRDIKLLKYRRSELNLSDYRQVTD</sequence>
<keyword evidence="2" id="KW-1185">Reference proteome</keyword>
<gene>
    <name evidence="1" type="ORF">ZOSMA_173G00230</name>
</gene>
<dbReference type="InterPro" id="IPR036691">
    <property type="entry name" value="Endo/exonu/phosph_ase_sf"/>
</dbReference>
<accession>A0A0K9PSA5</accession>
<dbReference type="Gene3D" id="3.60.10.10">
    <property type="entry name" value="Endonuclease/exonuclease/phosphatase"/>
    <property type="match status" value="1"/>
</dbReference>
<dbReference type="STRING" id="29655.A0A0K9PSA5"/>
<dbReference type="EMBL" id="LFYR01000653">
    <property type="protein sequence ID" value="KMZ71871.1"/>
    <property type="molecule type" value="Genomic_DNA"/>
</dbReference>
<proteinExistence type="predicted"/>
<protein>
    <submittedName>
        <fullName evidence="1">Uncharacterized protein</fullName>
    </submittedName>
</protein>